<keyword evidence="4 6" id="KW-0804">Transcription</keyword>
<evidence type="ECO:0000259" key="7">
    <source>
        <dbReference type="Pfam" id="PF06068"/>
    </source>
</evidence>
<keyword evidence="6" id="KW-0378">Hydrolase</keyword>
<reference evidence="9" key="1">
    <citation type="journal article" date="2017" name="Nat. Ecol. Evol.">
        <title>Genome expansion and lineage-specific genetic innovations in the forest pathogenic fungi Armillaria.</title>
        <authorList>
            <person name="Sipos G."/>
            <person name="Prasanna A.N."/>
            <person name="Walter M.C."/>
            <person name="O'Connor E."/>
            <person name="Balint B."/>
            <person name="Krizsan K."/>
            <person name="Kiss B."/>
            <person name="Hess J."/>
            <person name="Varga T."/>
            <person name="Slot J."/>
            <person name="Riley R."/>
            <person name="Boka B."/>
            <person name="Rigling D."/>
            <person name="Barry K."/>
            <person name="Lee J."/>
            <person name="Mihaltcheva S."/>
            <person name="LaButti K."/>
            <person name="Lipzen A."/>
            <person name="Waldron R."/>
            <person name="Moloney N.M."/>
            <person name="Sperisen C."/>
            <person name="Kredics L."/>
            <person name="Vagvoelgyi C."/>
            <person name="Patrignani A."/>
            <person name="Fitzpatrick D."/>
            <person name="Nagy I."/>
            <person name="Doyle S."/>
            <person name="Anderson J.B."/>
            <person name="Grigoriev I.V."/>
            <person name="Gueldener U."/>
            <person name="Muensterkoetter M."/>
            <person name="Nagy L.G."/>
        </authorList>
    </citation>
    <scope>NUCLEOTIDE SEQUENCE [LARGE SCALE GENOMIC DNA]</scope>
    <source>
        <strain evidence="9">Ar21-2</strain>
    </source>
</reference>
<keyword evidence="9" id="KW-1185">Reference proteome</keyword>
<evidence type="ECO:0000256" key="5">
    <source>
        <dbReference type="ARBA" id="ARBA00023204"/>
    </source>
</evidence>
<organism evidence="8 9">
    <name type="scientific">Armillaria gallica</name>
    <name type="common">Bulbous honey fungus</name>
    <name type="synonym">Armillaria bulbosa</name>
    <dbReference type="NCBI Taxonomy" id="47427"/>
    <lineage>
        <taxon>Eukaryota</taxon>
        <taxon>Fungi</taxon>
        <taxon>Dikarya</taxon>
        <taxon>Basidiomycota</taxon>
        <taxon>Agaricomycotina</taxon>
        <taxon>Agaricomycetes</taxon>
        <taxon>Agaricomycetidae</taxon>
        <taxon>Agaricales</taxon>
        <taxon>Marasmiineae</taxon>
        <taxon>Physalacriaceae</taxon>
        <taxon>Armillaria</taxon>
    </lineage>
</organism>
<dbReference type="GO" id="GO:0006281">
    <property type="term" value="P:DNA repair"/>
    <property type="evidence" value="ECO:0007669"/>
    <property type="project" value="UniProtKB-KW"/>
</dbReference>
<evidence type="ECO:0000313" key="8">
    <source>
        <dbReference type="EMBL" id="PBK93082.1"/>
    </source>
</evidence>
<dbReference type="InParanoid" id="A0A2H3DNP1"/>
<sequence>MKTGILTITSIDMEIIYDLGTRMIYALSTENVLASGKITKLGRSFIRSRDYDAMGTNTEFVQCPEGETQQRRKVVHTVFSHEIDVINSGTEGFLVLFAGDTGEIKSELRNQINTQGRRMARGGKADIIPGAV</sequence>
<evidence type="ECO:0000256" key="6">
    <source>
        <dbReference type="RuleBase" id="RU363048"/>
    </source>
</evidence>
<protein>
    <recommendedName>
        <fullName evidence="6">RuvB-like helicase</fullName>
        <ecNumber evidence="6">3.6.4.12</ecNumber>
    </recommendedName>
</protein>
<dbReference type="Pfam" id="PF06068">
    <property type="entry name" value="TIP49"/>
    <property type="match status" value="1"/>
</dbReference>
<keyword evidence="6" id="KW-0067">ATP-binding</keyword>
<accession>A0A2H3DNP1</accession>
<comment type="catalytic activity">
    <reaction evidence="6">
        <text>ATP + H2O = ADP + phosphate + H(+)</text>
        <dbReference type="Rhea" id="RHEA:13065"/>
        <dbReference type="ChEBI" id="CHEBI:15377"/>
        <dbReference type="ChEBI" id="CHEBI:15378"/>
        <dbReference type="ChEBI" id="CHEBI:30616"/>
        <dbReference type="ChEBI" id="CHEBI:43474"/>
        <dbReference type="ChEBI" id="CHEBI:456216"/>
        <dbReference type="EC" id="3.6.4.12"/>
    </reaction>
</comment>
<keyword evidence="3" id="KW-0010">Activator</keyword>
<name>A0A2H3DNP1_ARMGA</name>
<dbReference type="Proteomes" id="UP000217790">
    <property type="component" value="Unassembled WGS sequence"/>
</dbReference>
<keyword evidence="6" id="KW-0539">Nucleus</keyword>
<keyword evidence="6" id="KW-0347">Helicase</keyword>
<dbReference type="OMA" id="RISCAHM"/>
<dbReference type="GO" id="GO:0016887">
    <property type="term" value="F:ATP hydrolysis activity"/>
    <property type="evidence" value="ECO:0007669"/>
    <property type="project" value="RHEA"/>
</dbReference>
<dbReference type="InterPro" id="IPR010339">
    <property type="entry name" value="TIP49_P-loop"/>
</dbReference>
<comment type="similarity">
    <text evidence="6">Belongs to the RuvB family.</text>
</comment>
<dbReference type="InterPro" id="IPR042487">
    <property type="entry name" value="RuvBL1/2_DNA/RNA_bd_dom"/>
</dbReference>
<proteinExistence type="inferred from homology"/>
<evidence type="ECO:0000313" key="9">
    <source>
        <dbReference type="Proteomes" id="UP000217790"/>
    </source>
</evidence>
<dbReference type="Gene3D" id="2.40.50.360">
    <property type="entry name" value="RuvB-like helicase, domain II"/>
    <property type="match status" value="1"/>
</dbReference>
<dbReference type="InterPro" id="IPR027238">
    <property type="entry name" value="RuvB-like"/>
</dbReference>
<dbReference type="GO" id="GO:0005634">
    <property type="term" value="C:nucleus"/>
    <property type="evidence" value="ECO:0007669"/>
    <property type="project" value="UniProtKB-SubCell"/>
</dbReference>
<dbReference type="EMBL" id="KZ293657">
    <property type="protein sequence ID" value="PBK93082.1"/>
    <property type="molecule type" value="Genomic_DNA"/>
</dbReference>
<evidence type="ECO:0000256" key="1">
    <source>
        <dbReference type="ARBA" id="ARBA00022763"/>
    </source>
</evidence>
<dbReference type="GO" id="GO:0006325">
    <property type="term" value="P:chromatin organization"/>
    <property type="evidence" value="ECO:0007669"/>
    <property type="project" value="UniProtKB-KW"/>
</dbReference>
<dbReference type="GO" id="GO:0005524">
    <property type="term" value="F:ATP binding"/>
    <property type="evidence" value="ECO:0007669"/>
    <property type="project" value="UniProtKB-KW"/>
</dbReference>
<keyword evidence="6" id="KW-0156">Chromatin regulator</keyword>
<comment type="subcellular location">
    <subcellularLocation>
        <location evidence="6">Nucleus</location>
    </subcellularLocation>
</comment>
<evidence type="ECO:0000256" key="3">
    <source>
        <dbReference type="ARBA" id="ARBA00023159"/>
    </source>
</evidence>
<keyword evidence="5 6" id="KW-0234">DNA repair</keyword>
<dbReference type="GO" id="GO:0003678">
    <property type="term" value="F:DNA helicase activity"/>
    <property type="evidence" value="ECO:0007669"/>
    <property type="project" value="UniProtKB-EC"/>
</dbReference>
<feature type="domain" description="TIP49 P-loop" evidence="7">
    <location>
        <begin position="2"/>
        <end position="131"/>
    </location>
</feature>
<evidence type="ECO:0000256" key="2">
    <source>
        <dbReference type="ARBA" id="ARBA00023015"/>
    </source>
</evidence>
<dbReference type="AlphaFoldDB" id="A0A2H3DNP1"/>
<gene>
    <name evidence="8" type="ORF">ARMGADRAFT_146842</name>
</gene>
<keyword evidence="6" id="KW-0547">Nucleotide-binding</keyword>
<dbReference type="PANTHER" id="PTHR11093">
    <property type="entry name" value="RUVB-RELATED REPTIN AND PONTIN"/>
    <property type="match status" value="1"/>
</dbReference>
<keyword evidence="2 6" id="KW-0805">Transcription regulation</keyword>
<dbReference type="EC" id="3.6.4.12" evidence="6"/>
<comment type="function">
    <text evidence="6">DNA helicase participates in several chromatin remodeling complexes, including the SWR1 and the INO80 complexes.</text>
</comment>
<keyword evidence="1 6" id="KW-0227">DNA damage</keyword>
<evidence type="ECO:0000256" key="4">
    <source>
        <dbReference type="ARBA" id="ARBA00023163"/>
    </source>
</evidence>
<dbReference type="STRING" id="47427.A0A2H3DNP1"/>
<dbReference type="OrthoDB" id="10060499at2759"/>